<reference evidence="1 2" key="1">
    <citation type="submission" date="2018-10" db="EMBL/GenBank/DDBJ databases">
        <title>Genome sequencing of Mucilaginibacter sp. HYN0043.</title>
        <authorList>
            <person name="Kim M."/>
            <person name="Yi H."/>
        </authorList>
    </citation>
    <scope>NUCLEOTIDE SEQUENCE [LARGE SCALE GENOMIC DNA]</scope>
    <source>
        <strain evidence="1 2">HYN0043</strain>
    </source>
</reference>
<dbReference type="EMBL" id="CP032869">
    <property type="protein sequence ID" value="AYL95330.1"/>
    <property type="molecule type" value="Genomic_DNA"/>
</dbReference>
<gene>
    <name evidence="1" type="ORF">HYN43_008485</name>
</gene>
<accession>A0A494VQ47</accession>
<evidence type="ECO:0000313" key="1">
    <source>
        <dbReference type="EMBL" id="AYL95330.1"/>
    </source>
</evidence>
<dbReference type="OrthoDB" id="795196at2"/>
<protein>
    <submittedName>
        <fullName evidence="1">Uncharacterized protein</fullName>
    </submittedName>
</protein>
<organism evidence="1 2">
    <name type="scientific">Mucilaginibacter celer</name>
    <dbReference type="NCBI Taxonomy" id="2305508"/>
    <lineage>
        <taxon>Bacteria</taxon>
        <taxon>Pseudomonadati</taxon>
        <taxon>Bacteroidota</taxon>
        <taxon>Sphingobacteriia</taxon>
        <taxon>Sphingobacteriales</taxon>
        <taxon>Sphingobacteriaceae</taxon>
        <taxon>Mucilaginibacter</taxon>
    </lineage>
</organism>
<dbReference type="KEGG" id="muh:HYN43_008485"/>
<proteinExistence type="predicted"/>
<dbReference type="RefSeq" id="WP_119409032.1">
    <property type="nucleotide sequence ID" value="NZ_CP032869.1"/>
</dbReference>
<evidence type="ECO:0000313" key="2">
    <source>
        <dbReference type="Proteomes" id="UP000270046"/>
    </source>
</evidence>
<sequence>MKNENLNGTPVLVKPVPGNDTGQATALIGVLTYTRSASENYVRFPGGGEAYYHANEISQLKDKQKVFNDLNKNGSSMEIADFKAMYKVMLLQDRGTSQALIAALAIARDNPGMQDRVLEPLIPQQRQEIDTAVGR</sequence>
<dbReference type="Proteomes" id="UP000270046">
    <property type="component" value="Chromosome"/>
</dbReference>
<keyword evidence="2" id="KW-1185">Reference proteome</keyword>
<name>A0A494VQ47_9SPHI</name>
<dbReference type="AlphaFoldDB" id="A0A494VQ47"/>